<dbReference type="SFLD" id="SFLDG01136">
    <property type="entry name" value="C1.6:_Phosphoserine_Phosphatas"/>
    <property type="match status" value="1"/>
</dbReference>
<evidence type="ECO:0000256" key="1">
    <source>
        <dbReference type="ARBA" id="ARBA00001946"/>
    </source>
</evidence>
<comment type="cofactor">
    <cofactor evidence="1">
        <name>Mg(2+)</name>
        <dbReference type="ChEBI" id="CHEBI:18420"/>
    </cofactor>
</comment>
<reference evidence="8 10" key="3">
    <citation type="submission" date="2018-04" db="EMBL/GenBank/DDBJ databases">
        <title>Transcriptomics of ammonia oxidizing archaea.</title>
        <authorList>
            <person name="Carini P."/>
        </authorList>
    </citation>
    <scope>NUCLEOTIDE SEQUENCE [LARGE SCALE GENOMIC DNA]</scope>
    <source>
        <strain evidence="8 10">U25</strain>
    </source>
</reference>
<protein>
    <submittedName>
        <fullName evidence="7 8">3-deoxy-D-manno-octulosonate 8-phosphate phosphatase</fullName>
        <ecNumber evidence="7">3.1.3.45</ecNumber>
    </submittedName>
</protein>
<dbReference type="FunFam" id="3.40.50.1000:FF:000029">
    <property type="entry name" value="3-deoxy-D-manno-octulosonate 8-phosphate phosphatase KdsC"/>
    <property type="match status" value="1"/>
</dbReference>
<comment type="similarity">
    <text evidence="2">Belongs to the KdsC family.</text>
</comment>
<organism evidence="7 9">
    <name type="scientific">Candidatus Nitrosopelagicus brevis</name>
    <dbReference type="NCBI Taxonomy" id="1410606"/>
    <lineage>
        <taxon>Archaea</taxon>
        <taxon>Nitrososphaerota</taxon>
    </lineage>
</organism>
<dbReference type="RefSeq" id="WP_048106672.1">
    <property type="nucleotide sequence ID" value="NZ_CP007026.1"/>
</dbReference>
<evidence type="ECO:0000313" key="7">
    <source>
        <dbReference type="EMBL" id="AJA92067.1"/>
    </source>
</evidence>
<dbReference type="GeneID" id="24816095"/>
<dbReference type="OrthoDB" id="10155at2157"/>
<dbReference type="PANTHER" id="PTHR21485">
    <property type="entry name" value="HAD SUPERFAMILY MEMBERS CMAS AND KDSC"/>
    <property type="match status" value="1"/>
</dbReference>
<reference evidence="7 9" key="1">
    <citation type="journal article" date="2015" name="Proc. Natl. Acad. Sci. U.S.A.">
        <title>Genomic and proteomic characterization of "Candidatus Nitrosopelagicus brevis": An ammonia-oxidizing archaeon from the open ocean.</title>
        <authorList>
            <person name="Santoro A.E."/>
            <person name="Dupont C.L."/>
            <person name="Richter R.A."/>
            <person name="Craig M.T."/>
            <person name="Carini P."/>
            <person name="McIlvin M.R."/>
            <person name="Yang Y."/>
            <person name="Orsi W.D."/>
            <person name="Moran D.M."/>
            <person name="Saito M.A."/>
        </authorList>
    </citation>
    <scope>NUCLEOTIDE SEQUENCE [LARGE SCALE GENOMIC DNA]</scope>
    <source>
        <strain evidence="7">CN25</strain>
        <strain evidence="9">V2</strain>
    </source>
</reference>
<dbReference type="KEGG" id="nbv:T478_0196"/>
<dbReference type="SFLD" id="SFLDG01138">
    <property type="entry name" value="C1.6.2:_Deoxy-d-mannose-octulo"/>
    <property type="match status" value="1"/>
</dbReference>
<dbReference type="Gene3D" id="3.40.50.1000">
    <property type="entry name" value="HAD superfamily/HAD-like"/>
    <property type="match status" value="1"/>
</dbReference>
<dbReference type="InterPro" id="IPR023214">
    <property type="entry name" value="HAD_sf"/>
</dbReference>
<name>A0A0A7UZ82_9ARCH</name>
<evidence type="ECO:0000256" key="4">
    <source>
        <dbReference type="ARBA" id="ARBA00022723"/>
    </source>
</evidence>
<dbReference type="GO" id="GO:0019143">
    <property type="term" value="F:3-deoxy-manno-octulosonate-8-phosphatase activity"/>
    <property type="evidence" value="ECO:0007669"/>
    <property type="project" value="UniProtKB-EC"/>
</dbReference>
<evidence type="ECO:0000256" key="2">
    <source>
        <dbReference type="ARBA" id="ARBA00005893"/>
    </source>
</evidence>
<dbReference type="InterPro" id="IPR010023">
    <property type="entry name" value="KdsC_fam"/>
</dbReference>
<proteinExistence type="inferred from homology"/>
<evidence type="ECO:0000313" key="8">
    <source>
        <dbReference type="EMBL" id="PTL87693.1"/>
    </source>
</evidence>
<keyword evidence="4" id="KW-0479">Metal-binding</keyword>
<gene>
    <name evidence="8" type="ORF">A7X95_06050</name>
    <name evidence="7" type="ORF">T478_0196</name>
</gene>
<evidence type="ECO:0000256" key="6">
    <source>
        <dbReference type="ARBA" id="ARBA00022842"/>
    </source>
</evidence>
<dbReference type="PIRSF" id="PIRSF006118">
    <property type="entry name" value="KDO8-P_Ptase"/>
    <property type="match status" value="1"/>
</dbReference>
<dbReference type="Pfam" id="PF08282">
    <property type="entry name" value="Hydrolase_3"/>
    <property type="match status" value="1"/>
</dbReference>
<keyword evidence="5 7" id="KW-0378">Hydrolase</keyword>
<dbReference type="STRING" id="1410606.T478_0196"/>
<dbReference type="HOGENOM" id="CLU_106694_1_0_2"/>
<dbReference type="NCBIfam" id="TIGR01670">
    <property type="entry name" value="KdsC-phosphatas"/>
    <property type="match status" value="1"/>
</dbReference>
<dbReference type="GO" id="GO:0008781">
    <property type="term" value="F:N-acylneuraminate cytidylyltransferase activity"/>
    <property type="evidence" value="ECO:0007669"/>
    <property type="project" value="TreeGrafter"/>
</dbReference>
<dbReference type="Proteomes" id="UP000030944">
    <property type="component" value="Chromosome"/>
</dbReference>
<dbReference type="GO" id="GO:0046872">
    <property type="term" value="F:metal ion binding"/>
    <property type="evidence" value="ECO:0007669"/>
    <property type="project" value="UniProtKB-KW"/>
</dbReference>
<dbReference type="InterPro" id="IPR050793">
    <property type="entry name" value="CMP-NeuNAc_synthase"/>
</dbReference>
<dbReference type="PANTHER" id="PTHR21485:SF3">
    <property type="entry name" value="N-ACYLNEURAMINATE CYTIDYLYLTRANSFERASE"/>
    <property type="match status" value="1"/>
</dbReference>
<evidence type="ECO:0000256" key="5">
    <source>
        <dbReference type="ARBA" id="ARBA00022801"/>
    </source>
</evidence>
<sequence>MKNSLKIKCKKIKLVVTDVDGVLTDGGRYFSSTGELLKKFHVRDGMAVNLLLRNNIKTIILTKETSKITKSWAKSMNITKVYSGAKIKEEKLKSICDFFDTTPIEMAFIGDDVNDINLLKKVGISASPSDGISQVKKMVDYVCKNSGGNGAFRELADLILQSKFPKKTNWY</sequence>
<dbReference type="SFLD" id="SFLDS00003">
    <property type="entry name" value="Haloacid_Dehalogenase"/>
    <property type="match status" value="1"/>
</dbReference>
<keyword evidence="6" id="KW-0460">Magnesium</keyword>
<dbReference type="EC" id="3.1.3.45" evidence="7"/>
<dbReference type="AlphaFoldDB" id="A0A0A7UZ82"/>
<evidence type="ECO:0000256" key="3">
    <source>
        <dbReference type="ARBA" id="ARBA00011881"/>
    </source>
</evidence>
<evidence type="ECO:0000313" key="9">
    <source>
        <dbReference type="Proteomes" id="UP000030944"/>
    </source>
</evidence>
<dbReference type="SUPFAM" id="SSF56784">
    <property type="entry name" value="HAD-like"/>
    <property type="match status" value="1"/>
</dbReference>
<comment type="subunit">
    <text evidence="3">Homotetramer.</text>
</comment>
<dbReference type="EMBL" id="CP007026">
    <property type="protein sequence ID" value="AJA92067.1"/>
    <property type="molecule type" value="Genomic_DNA"/>
</dbReference>
<evidence type="ECO:0000313" key="10">
    <source>
        <dbReference type="Proteomes" id="UP000241022"/>
    </source>
</evidence>
<dbReference type="InterPro" id="IPR036412">
    <property type="entry name" value="HAD-like_sf"/>
</dbReference>
<keyword evidence="10" id="KW-1185">Reference proteome</keyword>
<accession>A0A0A7UZ82</accession>
<dbReference type="Proteomes" id="UP000241022">
    <property type="component" value="Unassembled WGS sequence"/>
</dbReference>
<reference evidence="8" key="2">
    <citation type="submission" date="2016-05" db="EMBL/GenBank/DDBJ databases">
        <authorList>
            <person name="Lavstsen T."/>
            <person name="Jespersen J.S."/>
        </authorList>
    </citation>
    <scope>NUCLEOTIDE SEQUENCE [LARGE SCALE GENOMIC DNA]</scope>
    <source>
        <strain evidence="8">U25</strain>
    </source>
</reference>
<dbReference type="EMBL" id="LXWN01000002">
    <property type="protein sequence ID" value="PTL87693.1"/>
    <property type="molecule type" value="Genomic_DNA"/>
</dbReference>